<feature type="region of interest" description="Disordered" evidence="1">
    <location>
        <begin position="1"/>
        <end position="31"/>
    </location>
</feature>
<evidence type="ECO:0000313" key="3">
    <source>
        <dbReference type="Proteomes" id="UP000194127"/>
    </source>
</evidence>
<organism evidence="2 3">
    <name type="scientific">Postia placenta MAD-698-R-SB12</name>
    <dbReference type="NCBI Taxonomy" id="670580"/>
    <lineage>
        <taxon>Eukaryota</taxon>
        <taxon>Fungi</taxon>
        <taxon>Dikarya</taxon>
        <taxon>Basidiomycota</taxon>
        <taxon>Agaricomycotina</taxon>
        <taxon>Agaricomycetes</taxon>
        <taxon>Polyporales</taxon>
        <taxon>Adustoporiaceae</taxon>
        <taxon>Rhodonia</taxon>
    </lineage>
</organism>
<protein>
    <submittedName>
        <fullName evidence="2">Uncharacterized protein</fullName>
    </submittedName>
</protein>
<dbReference type="Proteomes" id="UP000194127">
    <property type="component" value="Unassembled WGS sequence"/>
</dbReference>
<evidence type="ECO:0000256" key="1">
    <source>
        <dbReference type="SAM" id="MobiDB-lite"/>
    </source>
</evidence>
<sequence length="117" mass="12008">MGLEQGHEDHQLAESDAGRSGSGLQYEDDTWRPLAQSRKELGAAVRAEKGGAWPELGGEAVQALDGGGGCLRSVAPTGLVIASSRASSLPFPSLAPPPPPHRLPAVLVVLAVPVLAQ</sequence>
<gene>
    <name evidence="2" type="ORF">POSPLADRAFT_1053600</name>
</gene>
<proteinExistence type="predicted"/>
<name>A0A1X6N824_9APHY</name>
<reference evidence="2 3" key="1">
    <citation type="submission" date="2017-04" db="EMBL/GenBank/DDBJ databases">
        <title>Genome Sequence of the Model Brown-Rot Fungus Postia placenta SB12.</title>
        <authorList>
            <consortium name="DOE Joint Genome Institute"/>
            <person name="Gaskell J."/>
            <person name="Kersten P."/>
            <person name="Larrondo L.F."/>
            <person name="Canessa P."/>
            <person name="Martinez D."/>
            <person name="Hibbett D."/>
            <person name="Schmoll M."/>
            <person name="Kubicek C.P."/>
            <person name="Martinez A.T."/>
            <person name="Yadav J."/>
            <person name="Master E."/>
            <person name="Magnuson J.K."/>
            <person name="James T."/>
            <person name="Yaver D."/>
            <person name="Berka R."/>
            <person name="Labutti K."/>
            <person name="Lipzen A."/>
            <person name="Aerts A."/>
            <person name="Barry K."/>
            <person name="Henrissat B."/>
            <person name="Blanchette R."/>
            <person name="Grigoriev I."/>
            <person name="Cullen D."/>
        </authorList>
    </citation>
    <scope>NUCLEOTIDE SEQUENCE [LARGE SCALE GENOMIC DNA]</scope>
    <source>
        <strain evidence="2 3">MAD-698-R-SB12</strain>
    </source>
</reference>
<evidence type="ECO:0000313" key="2">
    <source>
        <dbReference type="EMBL" id="OSX64788.1"/>
    </source>
</evidence>
<accession>A0A1X6N824</accession>
<dbReference type="RefSeq" id="XP_024341582.1">
    <property type="nucleotide sequence ID" value="XM_024480424.1"/>
</dbReference>
<dbReference type="GeneID" id="36325374"/>
<dbReference type="AlphaFoldDB" id="A0A1X6N824"/>
<keyword evidence="3" id="KW-1185">Reference proteome</keyword>
<feature type="compositionally biased region" description="Basic and acidic residues" evidence="1">
    <location>
        <begin position="1"/>
        <end position="17"/>
    </location>
</feature>
<dbReference type="EMBL" id="KZ110593">
    <property type="protein sequence ID" value="OSX64788.1"/>
    <property type="molecule type" value="Genomic_DNA"/>
</dbReference>